<evidence type="ECO:0000256" key="6">
    <source>
        <dbReference type="ARBA" id="ARBA00023136"/>
    </source>
</evidence>
<comment type="subcellular location">
    <subcellularLocation>
        <location evidence="1">Membrane</location>
        <topology evidence="1">Multi-pass membrane protein</topology>
    </subcellularLocation>
</comment>
<dbReference type="GO" id="GO:0016020">
    <property type="term" value="C:membrane"/>
    <property type="evidence" value="ECO:0007669"/>
    <property type="project" value="UniProtKB-SubCell"/>
</dbReference>
<evidence type="ECO:0000256" key="5">
    <source>
        <dbReference type="ARBA" id="ARBA00022989"/>
    </source>
</evidence>
<dbReference type="GO" id="GO:0050291">
    <property type="term" value="F:sphingosine N-acyltransferase activity"/>
    <property type="evidence" value="ECO:0007669"/>
    <property type="project" value="InterPro"/>
</dbReference>
<sequence length="380" mass="43434">MAEEDEWPRNPGTSGSSSSTGISESAGADASAEMPGYVELFSLAQGTWRRAWRDCAGCGYAGAWDALRESAFVSWSDAAILLGLALGWTLLRHAATEKVFGPMAQWLRLRPADADKFPESCWKLLFYLAIWLYAAHLLVKEEYPFYHNPAAVFYGWKRGIEVPTDIYLAYVAQASFYAHSIYGTLYMDAWRKDSPVMLLHHVITLSLLISSYAFRYHNVGMLALFLHDVTDIQLEFTKLNVYLKTRNNTYHRLNNILSNIGCITFAVSWFVFRLYWFPLKVLYATCVSSMQTVPDIPFYFFFNCLLFTIALMNLYWFSLILMFVMKVVTGRITEVDDVREYDIELKKAEMRPAGGDASNKNHYIKGKVAQMNGLVKDKRQ</sequence>
<evidence type="ECO:0000256" key="1">
    <source>
        <dbReference type="ARBA" id="ARBA00004141"/>
    </source>
</evidence>
<evidence type="ECO:0000256" key="3">
    <source>
        <dbReference type="ARBA" id="ARBA00004991"/>
    </source>
</evidence>
<evidence type="ECO:0000259" key="11">
    <source>
        <dbReference type="PROSITE" id="PS50922"/>
    </source>
</evidence>
<dbReference type="PANTHER" id="PTHR12560:SF58">
    <property type="entry name" value="CERAMIDE SYNTHASE 1"/>
    <property type="match status" value="1"/>
</dbReference>
<proteinExistence type="predicted"/>
<dbReference type="Proteomes" id="UP001318040">
    <property type="component" value="Chromosome 1"/>
</dbReference>
<dbReference type="SMART" id="SM00724">
    <property type="entry name" value="TLC"/>
    <property type="match status" value="1"/>
</dbReference>
<comment type="pathway">
    <text evidence="3">Sphingolipid metabolism.</text>
</comment>
<evidence type="ECO:0000313" key="13">
    <source>
        <dbReference type="RefSeq" id="XP_032801566.1"/>
    </source>
</evidence>
<keyword evidence="6 8" id="KW-0472">Membrane</keyword>
<feature type="domain" description="TLC" evidence="11">
    <location>
        <begin position="122"/>
        <end position="329"/>
    </location>
</feature>
<dbReference type="GeneID" id="116938518"/>
<evidence type="ECO:0000256" key="8">
    <source>
        <dbReference type="PROSITE-ProRule" id="PRU00205"/>
    </source>
</evidence>
<evidence type="ECO:0000256" key="10">
    <source>
        <dbReference type="SAM" id="Phobius"/>
    </source>
</evidence>
<dbReference type="GO" id="GO:0046513">
    <property type="term" value="P:ceramide biosynthetic process"/>
    <property type="evidence" value="ECO:0007669"/>
    <property type="project" value="InterPro"/>
</dbReference>
<feature type="transmembrane region" description="Helical" evidence="10">
    <location>
        <begin position="196"/>
        <end position="214"/>
    </location>
</feature>
<evidence type="ECO:0000256" key="7">
    <source>
        <dbReference type="ARBA" id="ARBA00049036"/>
    </source>
</evidence>
<keyword evidence="12" id="KW-1185">Reference proteome</keyword>
<name>A0AAJ7SLF8_PETMA</name>
<dbReference type="Pfam" id="PF03798">
    <property type="entry name" value="TRAM_LAG1_CLN8"/>
    <property type="match status" value="1"/>
</dbReference>
<feature type="compositionally biased region" description="Low complexity" evidence="9">
    <location>
        <begin position="12"/>
        <end position="27"/>
    </location>
</feature>
<reference evidence="13" key="1">
    <citation type="submission" date="2025-08" db="UniProtKB">
        <authorList>
            <consortium name="RefSeq"/>
        </authorList>
    </citation>
    <scope>IDENTIFICATION</scope>
    <source>
        <tissue evidence="13">Sperm</tissue>
    </source>
</reference>
<feature type="transmembrane region" description="Helical" evidence="10">
    <location>
        <begin position="296"/>
        <end position="324"/>
    </location>
</feature>
<feature type="region of interest" description="Disordered" evidence="9">
    <location>
        <begin position="1"/>
        <end position="27"/>
    </location>
</feature>
<feature type="transmembrane region" description="Helical" evidence="10">
    <location>
        <begin position="256"/>
        <end position="276"/>
    </location>
</feature>
<dbReference type="KEGG" id="pmrn:116938518"/>
<dbReference type="AlphaFoldDB" id="A0AAJ7SLF8"/>
<dbReference type="InterPro" id="IPR006634">
    <property type="entry name" value="TLC-dom"/>
</dbReference>
<evidence type="ECO:0000256" key="2">
    <source>
        <dbReference type="ARBA" id="ARBA00004760"/>
    </source>
</evidence>
<evidence type="ECO:0000256" key="9">
    <source>
        <dbReference type="SAM" id="MobiDB-lite"/>
    </source>
</evidence>
<dbReference type="PANTHER" id="PTHR12560">
    <property type="entry name" value="LONGEVITY ASSURANCE FACTOR 1 LAG1"/>
    <property type="match status" value="1"/>
</dbReference>
<organism evidence="12 13">
    <name type="scientific">Petromyzon marinus</name>
    <name type="common">Sea lamprey</name>
    <dbReference type="NCBI Taxonomy" id="7757"/>
    <lineage>
        <taxon>Eukaryota</taxon>
        <taxon>Metazoa</taxon>
        <taxon>Chordata</taxon>
        <taxon>Craniata</taxon>
        <taxon>Vertebrata</taxon>
        <taxon>Cyclostomata</taxon>
        <taxon>Hyperoartia</taxon>
        <taxon>Petromyzontiformes</taxon>
        <taxon>Petromyzontidae</taxon>
        <taxon>Petromyzon</taxon>
    </lineage>
</organism>
<evidence type="ECO:0000313" key="12">
    <source>
        <dbReference type="Proteomes" id="UP001318040"/>
    </source>
</evidence>
<dbReference type="PROSITE" id="PS50922">
    <property type="entry name" value="TLC"/>
    <property type="match status" value="1"/>
</dbReference>
<evidence type="ECO:0000256" key="4">
    <source>
        <dbReference type="ARBA" id="ARBA00022692"/>
    </source>
</evidence>
<keyword evidence="5 10" id="KW-1133">Transmembrane helix</keyword>
<keyword evidence="4 8" id="KW-0812">Transmembrane</keyword>
<comment type="pathway">
    <text evidence="2">Lipid metabolism; sphingolipid metabolism.</text>
</comment>
<comment type="catalytic activity">
    <reaction evidence="7">
        <text>sphinganine + octadecanoyl-CoA = N-(octadecanoyl)-sphinganine + CoA + H(+)</text>
        <dbReference type="Rhea" id="RHEA:36547"/>
        <dbReference type="ChEBI" id="CHEBI:15378"/>
        <dbReference type="ChEBI" id="CHEBI:57287"/>
        <dbReference type="ChEBI" id="CHEBI:57394"/>
        <dbReference type="ChEBI" id="CHEBI:57817"/>
        <dbReference type="ChEBI" id="CHEBI:67033"/>
    </reaction>
    <physiologicalReaction direction="left-to-right" evidence="7">
        <dbReference type="Rhea" id="RHEA:36548"/>
    </physiologicalReaction>
</comment>
<protein>
    <submittedName>
        <fullName evidence="13">Ceramide synthase 1-like</fullName>
    </submittedName>
</protein>
<accession>A0AAJ7SLF8</accession>
<dbReference type="InterPro" id="IPR016439">
    <property type="entry name" value="Lag1/Lac1-like"/>
</dbReference>
<gene>
    <name evidence="13" type="primary">LOC116938518</name>
</gene>
<dbReference type="RefSeq" id="XP_032801566.1">
    <property type="nucleotide sequence ID" value="XM_032945675.1"/>
</dbReference>